<dbReference type="InterPro" id="IPR020841">
    <property type="entry name" value="PKS_Beta-ketoAc_synthase_dom"/>
</dbReference>
<dbReference type="PROSITE" id="PS52004">
    <property type="entry name" value="KS3_2"/>
    <property type="match status" value="1"/>
</dbReference>
<feature type="domain" description="Ketosynthase family 3 (KS3)" evidence="7">
    <location>
        <begin position="5"/>
        <end position="421"/>
    </location>
</feature>
<evidence type="ECO:0000259" key="6">
    <source>
        <dbReference type="PROSITE" id="PS50075"/>
    </source>
</evidence>
<dbReference type="CDD" id="cd02440">
    <property type="entry name" value="AdoMet_MTases"/>
    <property type="match status" value="1"/>
</dbReference>
<dbReference type="Pfam" id="PF00109">
    <property type="entry name" value="ketoacyl-synt"/>
    <property type="match status" value="1"/>
</dbReference>
<dbReference type="Pfam" id="PF00550">
    <property type="entry name" value="PP-binding"/>
    <property type="match status" value="1"/>
</dbReference>
<organism evidence="8 9">
    <name type="scientific">Rhizocola hellebori</name>
    <dbReference type="NCBI Taxonomy" id="1392758"/>
    <lineage>
        <taxon>Bacteria</taxon>
        <taxon>Bacillati</taxon>
        <taxon>Actinomycetota</taxon>
        <taxon>Actinomycetes</taxon>
        <taxon>Micromonosporales</taxon>
        <taxon>Micromonosporaceae</taxon>
        <taxon>Rhizocola</taxon>
    </lineage>
</organism>
<dbReference type="InterPro" id="IPR032821">
    <property type="entry name" value="PKS_assoc"/>
</dbReference>
<accession>A0A8J3Q4S2</accession>
<dbReference type="Pfam" id="PF16197">
    <property type="entry name" value="KAsynt_C_assoc"/>
    <property type="match status" value="1"/>
</dbReference>
<proteinExistence type="predicted"/>
<dbReference type="CDD" id="cd00833">
    <property type="entry name" value="PKS"/>
    <property type="match status" value="1"/>
</dbReference>
<dbReference type="PANTHER" id="PTHR43775:SF37">
    <property type="entry name" value="SI:DKEY-61P9.11"/>
    <property type="match status" value="1"/>
</dbReference>
<dbReference type="Pfam" id="PF08659">
    <property type="entry name" value="KR"/>
    <property type="match status" value="1"/>
</dbReference>
<dbReference type="InterPro" id="IPR013968">
    <property type="entry name" value="PKS_KR"/>
</dbReference>
<dbReference type="PROSITE" id="PS00012">
    <property type="entry name" value="PHOSPHOPANTETHEINE"/>
    <property type="match status" value="1"/>
</dbReference>
<dbReference type="InterPro" id="IPR009081">
    <property type="entry name" value="PP-bd_ACP"/>
</dbReference>
<dbReference type="GO" id="GO:0004312">
    <property type="term" value="F:fatty acid synthase activity"/>
    <property type="evidence" value="ECO:0007669"/>
    <property type="project" value="TreeGrafter"/>
</dbReference>
<dbReference type="InterPro" id="IPR016039">
    <property type="entry name" value="Thiolase-like"/>
</dbReference>
<dbReference type="Gene3D" id="3.40.50.150">
    <property type="entry name" value="Vaccinia Virus protein VP39"/>
    <property type="match status" value="1"/>
</dbReference>
<evidence type="ECO:0000259" key="7">
    <source>
        <dbReference type="PROSITE" id="PS52004"/>
    </source>
</evidence>
<dbReference type="PANTHER" id="PTHR43775">
    <property type="entry name" value="FATTY ACID SYNTHASE"/>
    <property type="match status" value="1"/>
</dbReference>
<dbReference type="SUPFAM" id="SSF53335">
    <property type="entry name" value="S-adenosyl-L-methionine-dependent methyltransferases"/>
    <property type="match status" value="1"/>
</dbReference>
<feature type="domain" description="Carrier" evidence="6">
    <location>
        <begin position="1387"/>
        <end position="1462"/>
    </location>
</feature>
<evidence type="ECO:0000256" key="2">
    <source>
        <dbReference type="ARBA" id="ARBA00022450"/>
    </source>
</evidence>
<dbReference type="Gene3D" id="3.40.47.10">
    <property type="match status" value="1"/>
</dbReference>
<evidence type="ECO:0000256" key="5">
    <source>
        <dbReference type="ARBA" id="ARBA00023268"/>
    </source>
</evidence>
<name>A0A8J3Q4S2_9ACTN</name>
<dbReference type="EMBL" id="BONY01000007">
    <property type="protein sequence ID" value="GIH03424.1"/>
    <property type="molecule type" value="Genomic_DNA"/>
</dbReference>
<dbReference type="InterPro" id="IPR057326">
    <property type="entry name" value="KR_dom"/>
</dbReference>
<evidence type="ECO:0000256" key="1">
    <source>
        <dbReference type="ARBA" id="ARBA00001957"/>
    </source>
</evidence>
<evidence type="ECO:0000313" key="8">
    <source>
        <dbReference type="EMBL" id="GIH03424.1"/>
    </source>
</evidence>
<dbReference type="SMART" id="SM00823">
    <property type="entry name" value="PKS_PP"/>
    <property type="match status" value="1"/>
</dbReference>
<dbReference type="GO" id="GO:0005737">
    <property type="term" value="C:cytoplasm"/>
    <property type="evidence" value="ECO:0007669"/>
    <property type="project" value="TreeGrafter"/>
</dbReference>
<dbReference type="RefSeq" id="WP_203907332.1">
    <property type="nucleotide sequence ID" value="NZ_BONY01000007.1"/>
</dbReference>
<dbReference type="Pfam" id="PF08242">
    <property type="entry name" value="Methyltransf_12"/>
    <property type="match status" value="1"/>
</dbReference>
<dbReference type="PROSITE" id="PS00606">
    <property type="entry name" value="KS3_1"/>
    <property type="match status" value="1"/>
</dbReference>
<comment type="caution">
    <text evidence="8">The sequence shown here is derived from an EMBL/GenBank/DDBJ whole genome shotgun (WGS) entry which is preliminary data.</text>
</comment>
<keyword evidence="9" id="KW-1185">Reference proteome</keyword>
<dbReference type="SUPFAM" id="SSF47336">
    <property type="entry name" value="ACP-like"/>
    <property type="match status" value="1"/>
</dbReference>
<dbReference type="FunFam" id="1.10.1200.10:FF:000005">
    <property type="entry name" value="Nonribosomal peptide synthetase 1"/>
    <property type="match status" value="1"/>
</dbReference>
<dbReference type="InterPro" id="IPR029063">
    <property type="entry name" value="SAM-dependent_MTases_sf"/>
</dbReference>
<evidence type="ECO:0008006" key="10">
    <source>
        <dbReference type="Google" id="ProtNLM"/>
    </source>
</evidence>
<dbReference type="SMART" id="SM00822">
    <property type="entry name" value="PKS_KR"/>
    <property type="match status" value="1"/>
</dbReference>
<dbReference type="SUPFAM" id="SSF53901">
    <property type="entry name" value="Thiolase-like"/>
    <property type="match status" value="1"/>
</dbReference>
<dbReference type="Gene3D" id="3.40.50.720">
    <property type="entry name" value="NAD(P)-binding Rossmann-like Domain"/>
    <property type="match status" value="1"/>
</dbReference>
<dbReference type="Pfam" id="PF02801">
    <property type="entry name" value="Ketoacyl-synt_C"/>
    <property type="match status" value="1"/>
</dbReference>
<evidence type="ECO:0000313" key="9">
    <source>
        <dbReference type="Proteomes" id="UP000612899"/>
    </source>
</evidence>
<dbReference type="InterPro" id="IPR013217">
    <property type="entry name" value="Methyltransf_12"/>
</dbReference>
<evidence type="ECO:0000256" key="3">
    <source>
        <dbReference type="ARBA" id="ARBA00022553"/>
    </source>
</evidence>
<reference evidence="8" key="1">
    <citation type="submission" date="2021-01" db="EMBL/GenBank/DDBJ databases">
        <title>Whole genome shotgun sequence of Rhizocola hellebori NBRC 109834.</title>
        <authorList>
            <person name="Komaki H."/>
            <person name="Tamura T."/>
        </authorList>
    </citation>
    <scope>NUCLEOTIDE SEQUENCE</scope>
    <source>
        <strain evidence="8">NBRC 109834</strain>
    </source>
</reference>
<dbReference type="GO" id="GO:0071770">
    <property type="term" value="P:DIM/DIP cell wall layer assembly"/>
    <property type="evidence" value="ECO:0007669"/>
    <property type="project" value="TreeGrafter"/>
</dbReference>
<dbReference type="SUPFAM" id="SSF51735">
    <property type="entry name" value="NAD(P)-binding Rossmann-fold domains"/>
    <property type="match status" value="2"/>
</dbReference>
<dbReference type="GO" id="GO:0004315">
    <property type="term" value="F:3-oxoacyl-[acyl-carrier-protein] synthase activity"/>
    <property type="evidence" value="ECO:0007669"/>
    <property type="project" value="InterPro"/>
</dbReference>
<keyword evidence="3" id="KW-0597">Phosphoprotein</keyword>
<dbReference type="InterPro" id="IPR014030">
    <property type="entry name" value="Ketoacyl_synth_N"/>
</dbReference>
<comment type="cofactor">
    <cofactor evidence="1">
        <name>pantetheine 4'-phosphate</name>
        <dbReference type="ChEBI" id="CHEBI:47942"/>
    </cofactor>
</comment>
<dbReference type="SMART" id="SM00825">
    <property type="entry name" value="PKS_KS"/>
    <property type="match status" value="1"/>
</dbReference>
<keyword evidence="4" id="KW-0808">Transferase</keyword>
<gene>
    <name evidence="8" type="ORF">Rhe02_14910</name>
</gene>
<dbReference type="InterPro" id="IPR006162">
    <property type="entry name" value="Ppantetheine_attach_site"/>
</dbReference>
<dbReference type="Proteomes" id="UP000612899">
    <property type="component" value="Unassembled WGS sequence"/>
</dbReference>
<dbReference type="InterPro" id="IPR036291">
    <property type="entry name" value="NAD(P)-bd_dom_sf"/>
</dbReference>
<dbReference type="Gene3D" id="1.10.1200.10">
    <property type="entry name" value="ACP-like"/>
    <property type="match status" value="1"/>
</dbReference>
<dbReference type="InterPro" id="IPR036736">
    <property type="entry name" value="ACP-like_sf"/>
</dbReference>
<dbReference type="PROSITE" id="PS50075">
    <property type="entry name" value="CARRIER"/>
    <property type="match status" value="1"/>
</dbReference>
<dbReference type="InterPro" id="IPR018201">
    <property type="entry name" value="Ketoacyl_synth_AS"/>
</dbReference>
<dbReference type="InterPro" id="IPR014031">
    <property type="entry name" value="Ketoacyl_synth_C"/>
</dbReference>
<dbReference type="InterPro" id="IPR020806">
    <property type="entry name" value="PKS_PP-bd"/>
</dbReference>
<dbReference type="Gene3D" id="1.10.1240.100">
    <property type="match status" value="1"/>
</dbReference>
<dbReference type="InterPro" id="IPR050091">
    <property type="entry name" value="PKS_NRPS_Biosynth_Enz"/>
</dbReference>
<dbReference type="GO" id="GO:0006633">
    <property type="term" value="P:fatty acid biosynthetic process"/>
    <property type="evidence" value="ECO:0007669"/>
    <property type="project" value="InterPro"/>
</dbReference>
<keyword evidence="5" id="KW-0511">Multifunctional enzyme</keyword>
<protein>
    <recommendedName>
        <fullName evidence="10">SDR family NAD(P)-dependent oxidoreductase</fullName>
    </recommendedName>
</protein>
<keyword evidence="2" id="KW-0596">Phosphopantetheine</keyword>
<dbReference type="GO" id="GO:0005886">
    <property type="term" value="C:plasma membrane"/>
    <property type="evidence" value="ECO:0007669"/>
    <property type="project" value="TreeGrafter"/>
</dbReference>
<evidence type="ECO:0000256" key="4">
    <source>
        <dbReference type="ARBA" id="ARBA00022679"/>
    </source>
</evidence>
<sequence length="1477" mass="155996">MPGASEPIAIISMAGRFPGASTVDEYWDNLCAGIESIAHFTRVGAGPGFVGAEGVVDGYDLFDAGFFGYSPREAQILDPQHRLCLETAWQAFDTAGYDPAAIGAPVGVYLSTSMSSYLIRNLLPDRDLVDLLGGFSLLTHNDKDFLASTVSYKLGLTGPSMAVGTACSSSLVAVHLAVQALHAGECDMALAGGVSLQVPSPQGYTYREDGIYSRDGHCRPFGAGGFGTVGGSGVGVVLLKRWADALRDGDHVHALVLGSAVNNDGAAKMGYTAPGVDGQTEVIAEAQAVAGITADQVGYIEAHGTGTQLGDAIEIQALTRAFRRDTDRRGFCLVGGVKGNIGHLDAAAGIAGLIKAALTVERSMVPASLYCDPPNEHLGLADTPFTLSAATVPWPDDGRPRIAGVSAFGIGGSNAHVVLGQAPAVSRSDNESHVLVLSAHNESTLDAAAADLARFLRAKSPNLAGVAATLAGRRRYPHRLAVKARDAAEAADALEAGVHTDIDWNGYRAPQGAHRVPVPAYPFSRRRFWVDAPEGASFDVATPAHEHEPWAADLDRLCGALALDYLRACAVDTSPDATHTLADLTSRLGVLPVFHRFVDYLMSILVEDGVATVEGDHLRFNDVTVGESGRLAQEIVEHHPAQRGLVELLTYCAASYPKALTKPGEALSVLYPGGRGDLLSDFLGTEPAAPDDVDVAMNLLSRAALGLADQLGRPLRVLEVGAGGGRLTWNLSQLLADRADYLATDIGPLFVEHLREESARRGQAIRTGQLDVSRDPMTQGYRPASYDLIVGLDVVHATSDVRASLSHLTALLAPGGQLGILETTARHRWLSMVWGLSDGWWNFTDDLRHKTPLLDAEEWAKAVTGLGGCEWTVTSAPRRGAALILGRGSTTQDLIDSLPGKEPDPARWCYLPGWRRVALQATTWLPHHCLVLAAGPIGEATAERLRARGTQVTVLRPGDQVVVADADAVAALWAVDGAEPSDQNLGLFAALDVAQALGNRGRQTPTRLLIGTQGAQDVTGGDLTRPAQATALAAAKVIPREYSWVTCVAVDVDSGPDTVDRLVAELLGDASEPMVAYRRGRRWAPTVEPSPLPAITGPVPGLRPGGVYLICGGLGGLGAALAEHLAALPATVVLTRRGALADADYALAQRLGTAGGTVVVEQADITDATRMREVVESCVARFGPITGVIHAAGVPDTAGMIQRRTHADTEAAIAAKVAGTLNLAAALRDHRPEFVLLCSSIGTVLHKLKFGEVGYVAGHEFLQAYAAHRWPDETAVLAVAWTDWLEGGMWARAQQDLSQRYALDGNGLVRPDTDLLRGITTAEGVEIFRRVLTHRPGPVVIVSTQRMDRLLAVHDAYTTDAHAKIVEQLTAAGDGRRRSDLGTDYAPAVTPSQRLVVTIWGELLGIEDIGVDDDFFSAGGDSLIALRMLARVQEQTGVEIPISSLFAHPTVRTLADAVDASAGSAVVVIGDHEEVVL</sequence>
<dbReference type="GO" id="GO:0031177">
    <property type="term" value="F:phosphopantetheine binding"/>
    <property type="evidence" value="ECO:0007669"/>
    <property type="project" value="InterPro"/>
</dbReference>